<dbReference type="RefSeq" id="WP_006035829.1">
    <property type="nucleotide sequence ID" value="NZ_AAQJ02000001.1"/>
</dbReference>
<feature type="domain" description="Thioredoxin" evidence="5">
    <location>
        <begin position="28"/>
        <end position="170"/>
    </location>
</feature>
<dbReference type="NCBIfam" id="TIGR00385">
    <property type="entry name" value="dsbE"/>
    <property type="match status" value="1"/>
</dbReference>
<protein>
    <submittedName>
        <fullName evidence="6">CcmG</fullName>
    </submittedName>
</protein>
<dbReference type="eggNOG" id="COG0526">
    <property type="taxonomic scope" value="Bacteria"/>
</dbReference>
<keyword evidence="4" id="KW-0676">Redox-active center</keyword>
<comment type="subcellular location">
    <subcellularLocation>
        <location evidence="1">Cell envelope</location>
    </subcellularLocation>
</comment>
<keyword evidence="2" id="KW-0201">Cytochrome c-type biogenesis</keyword>
<dbReference type="AlphaFoldDB" id="A8PLF7"/>
<keyword evidence="3" id="KW-1015">Disulfide bond</keyword>
<evidence type="ECO:0000256" key="2">
    <source>
        <dbReference type="ARBA" id="ARBA00022748"/>
    </source>
</evidence>
<dbReference type="InterPro" id="IPR036249">
    <property type="entry name" value="Thioredoxin-like_sf"/>
</dbReference>
<dbReference type="PROSITE" id="PS00194">
    <property type="entry name" value="THIOREDOXIN_1"/>
    <property type="match status" value="1"/>
</dbReference>
<dbReference type="GO" id="GO:0030288">
    <property type="term" value="C:outer membrane-bounded periplasmic space"/>
    <property type="evidence" value="ECO:0007669"/>
    <property type="project" value="InterPro"/>
</dbReference>
<evidence type="ECO:0000259" key="5">
    <source>
        <dbReference type="PROSITE" id="PS51352"/>
    </source>
</evidence>
<dbReference type="InterPro" id="IPR013766">
    <property type="entry name" value="Thioredoxin_domain"/>
</dbReference>
<evidence type="ECO:0000256" key="3">
    <source>
        <dbReference type="ARBA" id="ARBA00023157"/>
    </source>
</evidence>
<dbReference type="InterPro" id="IPR000866">
    <property type="entry name" value="AhpC/TSA"/>
</dbReference>
<gene>
    <name evidence="6" type="ORF">RICGR_0413</name>
</gene>
<evidence type="ECO:0000256" key="4">
    <source>
        <dbReference type="ARBA" id="ARBA00023284"/>
    </source>
</evidence>
<dbReference type="PANTHER" id="PTHR42852:SF6">
    <property type="entry name" value="THIOL:DISULFIDE INTERCHANGE PROTEIN DSBE"/>
    <property type="match status" value="1"/>
</dbReference>
<dbReference type="Gene3D" id="3.40.30.10">
    <property type="entry name" value="Glutaredoxin"/>
    <property type="match status" value="1"/>
</dbReference>
<accession>A8PLF7</accession>
<dbReference type="STRING" id="59196.RICGR_0413"/>
<dbReference type="GO" id="GO:0016209">
    <property type="term" value="F:antioxidant activity"/>
    <property type="evidence" value="ECO:0007669"/>
    <property type="project" value="InterPro"/>
</dbReference>
<dbReference type="EMBL" id="AAQJ02000001">
    <property type="protein sequence ID" value="EDP46864.1"/>
    <property type="molecule type" value="Genomic_DNA"/>
</dbReference>
<dbReference type="PANTHER" id="PTHR42852">
    <property type="entry name" value="THIOL:DISULFIDE INTERCHANGE PROTEIN DSBE"/>
    <property type="match status" value="1"/>
</dbReference>
<reference evidence="6" key="2">
    <citation type="submission" date="2007-10" db="EMBL/GenBank/DDBJ databases">
        <authorList>
            <person name="Myers G.S."/>
        </authorList>
    </citation>
    <scope>NUCLEOTIDE SEQUENCE [LARGE SCALE GENOMIC DNA]</scope>
</reference>
<reference evidence="6" key="1">
    <citation type="submission" date="2006-04" db="EMBL/GenBank/DDBJ databases">
        <authorList>
            <person name="Seshadri R."/>
            <person name="Federici B.A."/>
        </authorList>
    </citation>
    <scope>NUCLEOTIDE SEQUENCE [LARGE SCALE GENOMIC DNA]</scope>
</reference>
<organism evidence="6 7">
    <name type="scientific">Rickettsiella grylli</name>
    <dbReference type="NCBI Taxonomy" id="59196"/>
    <lineage>
        <taxon>Bacteria</taxon>
        <taxon>Pseudomonadati</taxon>
        <taxon>Pseudomonadota</taxon>
        <taxon>Gammaproteobacteria</taxon>
        <taxon>Legionellales</taxon>
        <taxon>Coxiellaceae</taxon>
        <taxon>Rickettsiella</taxon>
    </lineage>
</organism>
<proteinExistence type="predicted"/>
<dbReference type="SUPFAM" id="SSF52833">
    <property type="entry name" value="Thioredoxin-like"/>
    <property type="match status" value="1"/>
</dbReference>
<dbReference type="InterPro" id="IPR017937">
    <property type="entry name" value="Thioredoxin_CS"/>
</dbReference>
<dbReference type="GO" id="GO:0017004">
    <property type="term" value="P:cytochrome complex assembly"/>
    <property type="evidence" value="ECO:0007669"/>
    <property type="project" value="UniProtKB-KW"/>
</dbReference>
<dbReference type="InterPro" id="IPR004799">
    <property type="entry name" value="Periplasmic_diS_OxRdtase_DsbE"/>
</dbReference>
<dbReference type="CDD" id="cd03010">
    <property type="entry name" value="TlpA_like_DsbE"/>
    <property type="match status" value="1"/>
</dbReference>
<dbReference type="GO" id="GO:0015036">
    <property type="term" value="F:disulfide oxidoreductase activity"/>
    <property type="evidence" value="ECO:0007669"/>
    <property type="project" value="InterPro"/>
</dbReference>
<dbReference type="InterPro" id="IPR050553">
    <property type="entry name" value="Thioredoxin_ResA/DsbE_sf"/>
</dbReference>
<dbReference type="PROSITE" id="PS51352">
    <property type="entry name" value="THIOREDOXIN_2"/>
    <property type="match status" value="1"/>
</dbReference>
<evidence type="ECO:0000313" key="6">
    <source>
        <dbReference type="EMBL" id="EDP46864.1"/>
    </source>
</evidence>
<comment type="caution">
    <text evidence="6">The sequence shown here is derived from an EMBL/GenBank/DDBJ whole genome shotgun (WGS) entry which is preliminary data.</text>
</comment>
<keyword evidence="7" id="KW-1185">Reference proteome</keyword>
<dbReference type="Proteomes" id="UP000054075">
    <property type="component" value="Unassembled WGS sequence"/>
</dbReference>
<name>A8PLF7_9COXI</name>
<dbReference type="Pfam" id="PF00578">
    <property type="entry name" value="AhpC-TSA"/>
    <property type="match status" value="1"/>
</dbReference>
<evidence type="ECO:0000313" key="7">
    <source>
        <dbReference type="Proteomes" id="UP000054075"/>
    </source>
</evidence>
<evidence type="ECO:0000256" key="1">
    <source>
        <dbReference type="ARBA" id="ARBA00004196"/>
    </source>
</evidence>
<sequence length="173" mass="20343">MISLIVLLTLVYFLWQGLENDPYRLPSPLINKPFPEFAALDLQKNHSILRKKIFLNQWTLLMVWSSWCLTCVQEQSLLLNLKKKNAISIYGLNYRDEREQAKQWLKHYGNPFQKIIFDPEGTLAIDLGAYGVPESYLIDPNGIIRYKHIGPLNGAIWIEKLQPFLKQREHRFM</sequence>